<dbReference type="AlphaFoldDB" id="A0A9D9DSE7"/>
<name>A0A9D9DSE7_9BACT</name>
<organism evidence="3 4">
    <name type="scientific">Candidatus Pullibacteroides excrementavium</name>
    <dbReference type="NCBI Taxonomy" id="2840905"/>
    <lineage>
        <taxon>Bacteria</taxon>
        <taxon>Pseudomonadati</taxon>
        <taxon>Bacteroidota</taxon>
        <taxon>Bacteroidia</taxon>
        <taxon>Bacteroidales</taxon>
        <taxon>Candidatus Pullibacteroides</taxon>
    </lineage>
</organism>
<gene>
    <name evidence="3" type="ORF">IAB08_07415</name>
</gene>
<keyword evidence="1" id="KW-0732">Signal</keyword>
<dbReference type="EMBL" id="JADIMZ010000110">
    <property type="protein sequence ID" value="MBO8433104.1"/>
    <property type="molecule type" value="Genomic_DNA"/>
</dbReference>
<dbReference type="Pfam" id="PF11396">
    <property type="entry name" value="PepSY_like"/>
    <property type="match status" value="1"/>
</dbReference>
<dbReference type="Gene3D" id="3.40.1420.30">
    <property type="match status" value="1"/>
</dbReference>
<feature type="domain" description="Putative beta-lactamase-inhibitor-like PepSY-like" evidence="2">
    <location>
        <begin position="62"/>
        <end position="137"/>
    </location>
</feature>
<dbReference type="InterPro" id="IPR021533">
    <property type="entry name" value="PepSY-like"/>
</dbReference>
<evidence type="ECO:0000313" key="4">
    <source>
        <dbReference type="Proteomes" id="UP000823612"/>
    </source>
</evidence>
<evidence type="ECO:0000259" key="2">
    <source>
        <dbReference type="Pfam" id="PF11396"/>
    </source>
</evidence>
<comment type="caution">
    <text evidence="3">The sequence shown here is derived from an EMBL/GenBank/DDBJ whole genome shotgun (WGS) entry which is preliminary data.</text>
</comment>
<dbReference type="Proteomes" id="UP000823612">
    <property type="component" value="Unassembled WGS sequence"/>
</dbReference>
<accession>A0A9D9DSE7</accession>
<feature type="signal peptide" evidence="1">
    <location>
        <begin position="1"/>
        <end position="20"/>
    </location>
</feature>
<evidence type="ECO:0000256" key="1">
    <source>
        <dbReference type="SAM" id="SignalP"/>
    </source>
</evidence>
<sequence>MKKLFFAALFAVSALSIAKADNDERPITIDKLPATAQQFLQANFANLTFAYAIEEMGFFGSEYEVYYTDRTEVEFNSNGEWKKIERAYEALPDQVIPQQILTFVKQHQPTAFIKSIDRDSRDIEVELNSGIELKFDINTLTLIGYDD</sequence>
<feature type="chain" id="PRO_5038493794" evidence="1">
    <location>
        <begin position="21"/>
        <end position="147"/>
    </location>
</feature>
<proteinExistence type="predicted"/>
<protein>
    <submittedName>
        <fullName evidence="3">PepSY-like domain-containing protein</fullName>
    </submittedName>
</protein>
<evidence type="ECO:0000313" key="3">
    <source>
        <dbReference type="EMBL" id="MBO8433104.1"/>
    </source>
</evidence>
<reference evidence="3" key="1">
    <citation type="submission" date="2020-10" db="EMBL/GenBank/DDBJ databases">
        <authorList>
            <person name="Gilroy R."/>
        </authorList>
    </citation>
    <scope>NUCLEOTIDE SEQUENCE</scope>
    <source>
        <strain evidence="3">2889</strain>
    </source>
</reference>
<dbReference type="SUPFAM" id="SSF160574">
    <property type="entry name" value="BT0923-like"/>
    <property type="match status" value="1"/>
</dbReference>
<reference evidence="3" key="2">
    <citation type="journal article" date="2021" name="PeerJ">
        <title>Extensive microbial diversity within the chicken gut microbiome revealed by metagenomics and culture.</title>
        <authorList>
            <person name="Gilroy R."/>
            <person name="Ravi A."/>
            <person name="Getino M."/>
            <person name="Pursley I."/>
            <person name="Horton D.L."/>
            <person name="Alikhan N.F."/>
            <person name="Baker D."/>
            <person name="Gharbi K."/>
            <person name="Hall N."/>
            <person name="Watson M."/>
            <person name="Adriaenssens E.M."/>
            <person name="Foster-Nyarko E."/>
            <person name="Jarju S."/>
            <person name="Secka A."/>
            <person name="Antonio M."/>
            <person name="Oren A."/>
            <person name="Chaudhuri R.R."/>
            <person name="La Ragione R."/>
            <person name="Hildebrand F."/>
            <person name="Pallen M.J."/>
        </authorList>
    </citation>
    <scope>NUCLEOTIDE SEQUENCE</scope>
    <source>
        <strain evidence="3">2889</strain>
    </source>
</reference>